<dbReference type="EC" id="1.14.13.-" evidence="9"/>
<comment type="pathway">
    <text evidence="2">Cofactor biosynthesis; ubiquinone biosynthesis.</text>
</comment>
<dbReference type="InterPro" id="IPR002938">
    <property type="entry name" value="FAD-bd"/>
</dbReference>
<name>A0A4P6WS23_HYDPS</name>
<reference evidence="9 10" key="1">
    <citation type="submission" date="2019-03" db="EMBL/GenBank/DDBJ databases">
        <authorList>
            <person name="Sebastian G."/>
            <person name="Baumann P."/>
            <person name="Ruckert C."/>
            <person name="Kalinowski J."/>
            <person name="Nebel B."/>
            <person name="Takors R."/>
            <person name="Blombach B."/>
        </authorList>
    </citation>
    <scope>NUCLEOTIDE SEQUENCE [LARGE SCALE GENOMIC DNA]</scope>
    <source>
        <strain evidence="9 10">DSM 1084</strain>
    </source>
</reference>
<evidence type="ECO:0000256" key="2">
    <source>
        <dbReference type="ARBA" id="ARBA00004749"/>
    </source>
</evidence>
<dbReference type="GO" id="GO:0016705">
    <property type="term" value="F:oxidoreductase activity, acting on paired donors, with incorporation or reduction of molecular oxygen"/>
    <property type="evidence" value="ECO:0007669"/>
    <property type="project" value="InterPro"/>
</dbReference>
<feature type="domain" description="FAD-binding" evidence="8">
    <location>
        <begin position="4"/>
        <end position="352"/>
    </location>
</feature>
<organism evidence="9 10">
    <name type="scientific">Hydrogenophaga pseudoflava</name>
    <name type="common">Pseudomonas carboxydoflava</name>
    <dbReference type="NCBI Taxonomy" id="47421"/>
    <lineage>
        <taxon>Bacteria</taxon>
        <taxon>Pseudomonadati</taxon>
        <taxon>Pseudomonadota</taxon>
        <taxon>Betaproteobacteria</taxon>
        <taxon>Burkholderiales</taxon>
        <taxon>Comamonadaceae</taxon>
        <taxon>Hydrogenophaga</taxon>
    </lineage>
</organism>
<dbReference type="PRINTS" id="PR00420">
    <property type="entry name" value="RNGMNOXGNASE"/>
</dbReference>
<evidence type="ECO:0000313" key="9">
    <source>
        <dbReference type="EMBL" id="QBM26140.1"/>
    </source>
</evidence>
<dbReference type="Pfam" id="PF01494">
    <property type="entry name" value="FAD_binding_3"/>
    <property type="match status" value="1"/>
</dbReference>
<keyword evidence="7" id="KW-0503">Monooxygenase</keyword>
<gene>
    <name evidence="9" type="primary">ubiH</name>
    <name evidence="9" type="ORF">HPF_00525</name>
</gene>
<evidence type="ECO:0000256" key="3">
    <source>
        <dbReference type="ARBA" id="ARBA00005349"/>
    </source>
</evidence>
<dbReference type="InterPro" id="IPR051205">
    <property type="entry name" value="UbiH/COQ6_monooxygenase"/>
</dbReference>
<evidence type="ECO:0000313" key="10">
    <source>
        <dbReference type="Proteomes" id="UP000293912"/>
    </source>
</evidence>
<dbReference type="NCBIfam" id="NF006593">
    <property type="entry name" value="PRK09126.1"/>
    <property type="match status" value="1"/>
</dbReference>
<comment type="similarity">
    <text evidence="3">Belongs to the UbiH/COQ6 family.</text>
</comment>
<dbReference type="UniPathway" id="UPA00232"/>
<dbReference type="KEGG" id="hpse:HPF_00525"/>
<dbReference type="PANTHER" id="PTHR43876">
    <property type="entry name" value="UBIQUINONE BIOSYNTHESIS MONOOXYGENASE COQ6, MITOCHONDRIAL"/>
    <property type="match status" value="1"/>
</dbReference>
<keyword evidence="6 9" id="KW-0560">Oxidoreductase</keyword>
<evidence type="ECO:0000256" key="6">
    <source>
        <dbReference type="ARBA" id="ARBA00023002"/>
    </source>
</evidence>
<dbReference type="GO" id="GO:0004497">
    <property type="term" value="F:monooxygenase activity"/>
    <property type="evidence" value="ECO:0007669"/>
    <property type="project" value="UniProtKB-KW"/>
</dbReference>
<dbReference type="InterPro" id="IPR010971">
    <property type="entry name" value="UbiH/COQ6"/>
</dbReference>
<evidence type="ECO:0000259" key="8">
    <source>
        <dbReference type="Pfam" id="PF01494"/>
    </source>
</evidence>
<accession>A0A4P6WS23</accession>
<dbReference type="AlphaFoldDB" id="A0A4P6WS23"/>
<dbReference type="EMBL" id="CP037867">
    <property type="protein sequence ID" value="QBM26140.1"/>
    <property type="molecule type" value="Genomic_DNA"/>
</dbReference>
<evidence type="ECO:0000256" key="1">
    <source>
        <dbReference type="ARBA" id="ARBA00001974"/>
    </source>
</evidence>
<keyword evidence="4" id="KW-0285">Flavoprotein</keyword>
<comment type="cofactor">
    <cofactor evidence="1">
        <name>FAD</name>
        <dbReference type="ChEBI" id="CHEBI:57692"/>
    </cofactor>
</comment>
<dbReference type="SUPFAM" id="SSF51905">
    <property type="entry name" value="FAD/NAD(P)-binding domain"/>
    <property type="match status" value="1"/>
</dbReference>
<keyword evidence="10" id="KW-1185">Reference proteome</keyword>
<evidence type="ECO:0000256" key="7">
    <source>
        <dbReference type="ARBA" id="ARBA00023033"/>
    </source>
</evidence>
<evidence type="ECO:0000256" key="4">
    <source>
        <dbReference type="ARBA" id="ARBA00022630"/>
    </source>
</evidence>
<proteinExistence type="inferred from homology"/>
<dbReference type="GO" id="GO:0071949">
    <property type="term" value="F:FAD binding"/>
    <property type="evidence" value="ECO:0007669"/>
    <property type="project" value="InterPro"/>
</dbReference>
<keyword evidence="5" id="KW-0274">FAD</keyword>
<dbReference type="InterPro" id="IPR036188">
    <property type="entry name" value="FAD/NAD-bd_sf"/>
</dbReference>
<dbReference type="PANTHER" id="PTHR43876:SF25">
    <property type="entry name" value="MONOOXYGENASE NMA2164"/>
    <property type="match status" value="1"/>
</dbReference>
<dbReference type="RefSeq" id="WP_133155427.1">
    <property type="nucleotide sequence ID" value="NZ_CP037867.1"/>
</dbReference>
<dbReference type="NCBIfam" id="TIGR01988">
    <property type="entry name" value="Ubi-OHases"/>
    <property type="match status" value="1"/>
</dbReference>
<dbReference type="GO" id="GO:0006744">
    <property type="term" value="P:ubiquinone biosynthetic process"/>
    <property type="evidence" value="ECO:0007669"/>
    <property type="project" value="UniProtKB-UniPathway"/>
</dbReference>
<dbReference type="Proteomes" id="UP000293912">
    <property type="component" value="Chromosome"/>
</dbReference>
<evidence type="ECO:0000256" key="5">
    <source>
        <dbReference type="ARBA" id="ARBA00022827"/>
    </source>
</evidence>
<protein>
    <submittedName>
        <fullName evidence="9">2-octaprenyl-6-methoxyphenol hydroxylase</fullName>
        <ecNumber evidence="9">1.14.13.-</ecNumber>
    </submittedName>
</protein>
<sequence>MEHDLLIVGAGPAGLSLARALRGSGLRTTLIEQSPLESLQKPAFDGREIALTQHSAEQLRQLGLWPRLGDENIAPLKDALVLDGGFGRAQSRMRIGHDLSPKSELGFLVANHHIRRAAFEAAMGDGEGPAPQLRCGQQVTGIQTDAQSARLTLASGETLSARLIVAADSRHSSTRRAMGIAADMHDYGRTMLVCNMTHERPHEETAWEWFDHGQTLALLPMNPDPVSGRPRSSVVLTLPHQAIQPLLGLDEAAFGLEMTRRFGGQLGDMRLVSTRHAYPLVGVWARRFVAQRFAVVGDAAVGMHPVTAHGFNLGLRSIDTLSKALIQAHQSGQDIASPQLLERYQLVHQRAARGLYMATHAVATLYTREHVPARWLRRGMVELGERFTPFKRAVAASLTGLR</sequence>
<dbReference type="Gene3D" id="3.50.50.60">
    <property type="entry name" value="FAD/NAD(P)-binding domain"/>
    <property type="match status" value="2"/>
</dbReference>